<feature type="region of interest" description="Disordered" evidence="1">
    <location>
        <begin position="14"/>
        <end position="40"/>
    </location>
</feature>
<gene>
    <name evidence="2" type="ORF">CORMATOL_01581</name>
</gene>
<sequence length="40" mass="4535">MWVFYLPIDAHLPAPQPTPRRHRLSAMTPPIGQNPEDRGA</sequence>
<evidence type="ECO:0000313" key="3">
    <source>
        <dbReference type="Proteomes" id="UP000006247"/>
    </source>
</evidence>
<dbReference type="HOGENOM" id="CLU_3288178_0_0_11"/>
<evidence type="ECO:0000256" key="1">
    <source>
        <dbReference type="SAM" id="MobiDB-lite"/>
    </source>
</evidence>
<accession>C0E3L7</accession>
<proteinExistence type="predicted"/>
<dbReference type="EMBL" id="ACEB01000022">
    <property type="protein sequence ID" value="EEG26760.1"/>
    <property type="molecule type" value="Genomic_DNA"/>
</dbReference>
<name>C0E3L7_9CORY</name>
<dbReference type="AlphaFoldDB" id="C0E3L7"/>
<organism evidence="2 3">
    <name type="scientific">Corynebacterium matruchotii ATCC 33806</name>
    <dbReference type="NCBI Taxonomy" id="566549"/>
    <lineage>
        <taxon>Bacteria</taxon>
        <taxon>Bacillati</taxon>
        <taxon>Actinomycetota</taxon>
        <taxon>Actinomycetes</taxon>
        <taxon>Mycobacteriales</taxon>
        <taxon>Corynebacteriaceae</taxon>
        <taxon>Corynebacterium</taxon>
    </lineage>
</organism>
<protein>
    <submittedName>
        <fullName evidence="2">Uncharacterized protein</fullName>
    </submittedName>
</protein>
<evidence type="ECO:0000313" key="2">
    <source>
        <dbReference type="EMBL" id="EEG26760.1"/>
    </source>
</evidence>
<reference evidence="2 3" key="1">
    <citation type="submission" date="2009-01" db="EMBL/GenBank/DDBJ databases">
        <authorList>
            <person name="Fulton L."/>
            <person name="Clifton S."/>
            <person name="Chinwalla A.T."/>
            <person name="Mitreva M."/>
            <person name="Sodergren E."/>
            <person name="Weinstock G."/>
            <person name="Clifton S."/>
            <person name="Dooling D.J."/>
            <person name="Fulton B."/>
            <person name="Minx P."/>
            <person name="Pepin K.H."/>
            <person name="Johnson M."/>
            <person name="Bhonagiri V."/>
            <person name="Nash W.E."/>
            <person name="Mardis E.R."/>
            <person name="Wilson R.K."/>
        </authorList>
    </citation>
    <scope>NUCLEOTIDE SEQUENCE [LARGE SCALE GENOMIC DNA]</scope>
    <source>
        <strain evidence="2 3">ATCC 33806</strain>
    </source>
</reference>
<comment type="caution">
    <text evidence="2">The sequence shown here is derived from an EMBL/GenBank/DDBJ whole genome shotgun (WGS) entry which is preliminary data.</text>
</comment>
<dbReference type="Proteomes" id="UP000006247">
    <property type="component" value="Unassembled WGS sequence"/>
</dbReference>